<dbReference type="InterPro" id="IPR015330">
    <property type="entry name" value="DNA_primase/pol_bifunc_N"/>
</dbReference>
<dbReference type="RefSeq" id="WP_084714041.1">
    <property type="nucleotide sequence ID" value="NZ_JBHEZZ010000002.1"/>
</dbReference>
<dbReference type="Proteomes" id="UP001592528">
    <property type="component" value="Unassembled WGS sequence"/>
</dbReference>
<evidence type="ECO:0000313" key="2">
    <source>
        <dbReference type="EMBL" id="MFC1400644.1"/>
    </source>
</evidence>
<accession>A0ABV6UGR9</accession>
<proteinExistence type="predicted"/>
<sequence length="232" mass="24932">MRGVLNTIRPRYLLARGLARALSAGRRRERSLLLSAATIYAQDWGWPVLPGAVAGRERCACPRPDCPTPGAHPYDPPLLAATTDSRMVRWWWRQHPDAPLVLATGGPVSAVSLPASAGARVLEYFDALRIRTGPVIATPTRYVMLVAPYTMQELAELLIAQEWVPTSLRYHGSGGYVVLPPSRTGAGVLRWAREPVPGPGVDGVPWLPSVSDLMGALVAASAAVPDGARLAY</sequence>
<keyword evidence="3" id="KW-1185">Reference proteome</keyword>
<evidence type="ECO:0000313" key="3">
    <source>
        <dbReference type="Proteomes" id="UP001592528"/>
    </source>
</evidence>
<dbReference type="Pfam" id="PF09250">
    <property type="entry name" value="Prim-Pol"/>
    <property type="match status" value="1"/>
</dbReference>
<name>A0ABV6UGR9_9ACTN</name>
<dbReference type="EMBL" id="JBHEZZ010000002">
    <property type="protein sequence ID" value="MFC1400644.1"/>
    <property type="molecule type" value="Genomic_DNA"/>
</dbReference>
<protein>
    <submittedName>
        <fullName evidence="2">Bifunctional DNA primase/polymerase</fullName>
    </submittedName>
</protein>
<dbReference type="SMART" id="SM00943">
    <property type="entry name" value="Prim-Pol"/>
    <property type="match status" value="1"/>
</dbReference>
<gene>
    <name evidence="2" type="ORF">ACEZDJ_05005</name>
</gene>
<reference evidence="2 3" key="1">
    <citation type="submission" date="2024-09" db="EMBL/GenBank/DDBJ databases">
        <authorList>
            <person name="Lee S.D."/>
        </authorList>
    </citation>
    <scope>NUCLEOTIDE SEQUENCE [LARGE SCALE GENOMIC DNA]</scope>
    <source>
        <strain evidence="2 3">N1-5</strain>
    </source>
</reference>
<feature type="domain" description="DNA primase/polymerase bifunctional N-terminal" evidence="1">
    <location>
        <begin position="37"/>
        <end position="207"/>
    </location>
</feature>
<organism evidence="2 3">
    <name type="scientific">Streptacidiphilus cavernicola</name>
    <dbReference type="NCBI Taxonomy" id="3342716"/>
    <lineage>
        <taxon>Bacteria</taxon>
        <taxon>Bacillati</taxon>
        <taxon>Actinomycetota</taxon>
        <taxon>Actinomycetes</taxon>
        <taxon>Kitasatosporales</taxon>
        <taxon>Streptomycetaceae</taxon>
        <taxon>Streptacidiphilus</taxon>
    </lineage>
</organism>
<comment type="caution">
    <text evidence="2">The sequence shown here is derived from an EMBL/GenBank/DDBJ whole genome shotgun (WGS) entry which is preliminary data.</text>
</comment>
<evidence type="ECO:0000259" key="1">
    <source>
        <dbReference type="SMART" id="SM00943"/>
    </source>
</evidence>